<evidence type="ECO:0000256" key="2">
    <source>
        <dbReference type="SAM" id="MobiDB-lite"/>
    </source>
</evidence>
<feature type="region of interest" description="Disordered" evidence="2">
    <location>
        <begin position="137"/>
        <end position="193"/>
    </location>
</feature>
<dbReference type="InterPro" id="IPR035979">
    <property type="entry name" value="RBD_domain_sf"/>
</dbReference>
<dbReference type="Gene3D" id="3.30.70.330">
    <property type="match status" value="2"/>
</dbReference>
<dbReference type="GO" id="GO:0003723">
    <property type="term" value="F:RNA binding"/>
    <property type="evidence" value="ECO:0007669"/>
    <property type="project" value="UniProtKB-UniRule"/>
</dbReference>
<dbReference type="SMR" id="A0A1D6QPS5"/>
<feature type="compositionally biased region" description="Acidic residues" evidence="2">
    <location>
        <begin position="27"/>
        <end position="36"/>
    </location>
</feature>
<dbReference type="InterPro" id="IPR000504">
    <property type="entry name" value="RRM_dom"/>
</dbReference>
<sequence length="383" mass="40292">MVAVEVVPASAESPIPIEAKAAVTSEAEAEAEGEVEAEMKGDAAATAGETEEEEEEEEKVYKSDLKKLENLMSKLNPCAQEFVPSSRRTAPAAVAAAKPAGGRVLSADAPVFVSAAEYYGAAGGHLEIGGGGGGGKVVVGGGGRDSSSDGSSNGGGGGSRHQPNRRRRNSFNHGRRRGAGGRPRRGDREDSVRRTVYVSDIDQHVTEQKLAEVFSNCGRVSPVVVDCRICGDPHSVLRFAFIEFSDDGGARAALTLAGTILGCYPVRVLPSKTAILPVNPKFLPQTDDEKEMVSRTVYCTNIDKKVTEEDVKGFFQQACGKVCHKTVDVNYSSSDAGEGHAGTVAESAIMALNFSGMVLGSLPIRVSPSKTPVRPRSPRVMSN</sequence>
<dbReference type="EMBL" id="CM000780">
    <property type="protein sequence ID" value="AQK59536.1"/>
    <property type="molecule type" value="Genomic_DNA"/>
</dbReference>
<dbReference type="STRING" id="4577.A0A1D6QPS5"/>
<feature type="compositionally biased region" description="Basic and acidic residues" evidence="2">
    <location>
        <begin position="184"/>
        <end position="193"/>
    </location>
</feature>
<evidence type="ECO:0000256" key="1">
    <source>
        <dbReference type="PROSITE-ProRule" id="PRU00176"/>
    </source>
</evidence>
<keyword evidence="1" id="KW-0694">RNA-binding</keyword>
<accession>A0A1D6QPS5</accession>
<dbReference type="SUPFAM" id="SSF54928">
    <property type="entry name" value="RNA-binding domain, RBD"/>
    <property type="match status" value="1"/>
</dbReference>
<feature type="compositionally biased region" description="Basic residues" evidence="2">
    <location>
        <begin position="162"/>
        <end position="183"/>
    </location>
</feature>
<dbReference type="AlphaFoldDB" id="A0A1D6QPS5"/>
<dbReference type="PROSITE" id="PS50102">
    <property type="entry name" value="RRM"/>
    <property type="match status" value="1"/>
</dbReference>
<dbReference type="Pfam" id="PF07145">
    <property type="entry name" value="PAM2"/>
    <property type="match status" value="1"/>
</dbReference>
<dbReference type="InterPro" id="IPR009818">
    <property type="entry name" value="PAM2_motif"/>
</dbReference>
<dbReference type="Pfam" id="PF00076">
    <property type="entry name" value="RRM_1"/>
    <property type="match status" value="1"/>
</dbReference>
<dbReference type="PANTHER" id="PTHR32343:SF82">
    <property type="entry name" value="OS02G0244600 PROTEIN"/>
    <property type="match status" value="1"/>
</dbReference>
<reference evidence="3" key="1">
    <citation type="submission" date="2015-12" db="EMBL/GenBank/DDBJ databases">
        <title>Update maize B73 reference genome by single molecule sequencing technologies.</title>
        <authorList>
            <consortium name="Maize Genome Sequencing Project"/>
            <person name="Ware D."/>
        </authorList>
    </citation>
    <scope>NUCLEOTIDE SEQUENCE</scope>
    <source>
        <tissue evidence="3">Seedling</tissue>
    </source>
</reference>
<gene>
    <name evidence="3" type="ORF">ZEAMMB73_Zm00001d053452</name>
</gene>
<name>A0A1D6QPS5_MAIZE</name>
<dbReference type="InterPro" id="IPR012677">
    <property type="entry name" value="Nucleotide-bd_a/b_plait_sf"/>
</dbReference>
<organism evidence="3">
    <name type="scientific">Zea mays</name>
    <name type="common">Maize</name>
    <dbReference type="NCBI Taxonomy" id="4577"/>
    <lineage>
        <taxon>Eukaryota</taxon>
        <taxon>Viridiplantae</taxon>
        <taxon>Streptophyta</taxon>
        <taxon>Embryophyta</taxon>
        <taxon>Tracheophyta</taxon>
        <taxon>Spermatophyta</taxon>
        <taxon>Magnoliopsida</taxon>
        <taxon>Liliopsida</taxon>
        <taxon>Poales</taxon>
        <taxon>Poaceae</taxon>
        <taxon>PACMAD clade</taxon>
        <taxon>Panicoideae</taxon>
        <taxon>Andropogonodae</taxon>
        <taxon>Andropogoneae</taxon>
        <taxon>Tripsacinae</taxon>
        <taxon>Zea</taxon>
    </lineage>
</organism>
<feature type="region of interest" description="Disordered" evidence="2">
    <location>
        <begin position="22"/>
        <end position="62"/>
    </location>
</feature>
<evidence type="ECO:0000313" key="3">
    <source>
        <dbReference type="EMBL" id="AQK59536.1"/>
    </source>
</evidence>
<protein>
    <submittedName>
        <fullName evidence="3">Polyadenylate-binding protein-interacting protein 9</fullName>
    </submittedName>
</protein>
<dbReference type="SMART" id="SM00360">
    <property type="entry name" value="RRM"/>
    <property type="match status" value="2"/>
</dbReference>
<proteinExistence type="predicted"/>
<dbReference type="ExpressionAtlas" id="A0A1D6QPS5">
    <property type="expression patterns" value="baseline and differential"/>
</dbReference>
<dbReference type="PANTHER" id="PTHR32343">
    <property type="entry name" value="SERINE/ARGININE-RICH SPLICING FACTOR"/>
    <property type="match status" value="1"/>
</dbReference>
<dbReference type="InParanoid" id="A0A1D6QPS5"/>
<dbReference type="FunCoup" id="A0A1D6QPS5">
    <property type="interactions" value="8"/>
</dbReference>
<dbReference type="OMA" id="EEEEVAX"/>
<feature type="compositionally biased region" description="Acidic residues" evidence="2">
    <location>
        <begin position="49"/>
        <end position="58"/>
    </location>
</feature>